<evidence type="ECO:0000259" key="8">
    <source>
        <dbReference type="PROSITE" id="PS50994"/>
    </source>
</evidence>
<feature type="region of interest" description="Disordered" evidence="7">
    <location>
        <begin position="669"/>
        <end position="707"/>
    </location>
</feature>
<keyword evidence="11" id="KW-1185">Reference proteome</keyword>
<evidence type="ECO:0000256" key="2">
    <source>
        <dbReference type="ARBA" id="ARBA00022695"/>
    </source>
</evidence>
<dbReference type="OrthoDB" id="425619at2759"/>
<dbReference type="InterPro" id="IPR041373">
    <property type="entry name" value="RT_RNaseH"/>
</dbReference>
<dbReference type="GO" id="GO:0003676">
    <property type="term" value="F:nucleic acid binding"/>
    <property type="evidence" value="ECO:0007669"/>
    <property type="project" value="InterPro"/>
</dbReference>
<dbReference type="Gene3D" id="3.30.70.270">
    <property type="match status" value="1"/>
</dbReference>
<comment type="caution">
    <text evidence="9">The sequence shown here is derived from an EMBL/GenBank/DDBJ whole genome shotgun (WGS) entry which is preliminary data.</text>
</comment>
<dbReference type="Proteomes" id="UP000663852">
    <property type="component" value="Unassembled WGS sequence"/>
</dbReference>
<dbReference type="InterPro" id="IPR012337">
    <property type="entry name" value="RNaseH-like_sf"/>
</dbReference>
<feature type="domain" description="Integrase catalytic" evidence="8">
    <location>
        <begin position="361"/>
        <end position="519"/>
    </location>
</feature>
<keyword evidence="4" id="KW-0255">Endonuclease</keyword>
<dbReference type="CDD" id="cd09274">
    <property type="entry name" value="RNase_HI_RT_Ty3"/>
    <property type="match status" value="1"/>
</dbReference>
<sequence>MKDIQAFLGLTGYYRRFIQNYAKLAEPLLKQIRHHKNLRNTNYHINWNDECEQAFKVLKEKLTCNPIMNTPNFQHPFILELDACAYGLGAVLAQEYDNKKFVIAYASRTLSSAERNYGATEREALAIVWATKHFRPYIEGMEVIVRSDCQALQWLKEAKDVTGRLARWAMHLSAFQIKEIKYKPGTANTNSDTLSRYPHDSEMNNYNEITAIEAAVNIWADTNMLDNIREEQQKDSKLKSIIDDLLVSNAPTFSSTRSPYVVVNGLLYKIRTSIKNQDHRIISNKHLLVIPTAMKSKLIQWAHDHPMAGHAGRTKTIHRLSSRVFWPALRKDVYKYVQGCTLCQQFKYNTQPLSMPLQLHMVTEPWHTIGVDIMGPFPITQRQKQFLLVVVDYFTRWVEVFPLRTTTSNVIANVLVDQVFCRYGMPLYILSDNGPQFIAELFEEVCKSLQIGRKLTANYHPQTNMTERVNRTLKQQIRIYAEKNHKAWDEQIQKLAFAIRTSINETTGETPAFLNFGRDLRIPLDILYGEPVQNPTPNLPINQIVQHYKHNLIQNLRAAFQIAREHAEIQKLKQKDQYDRHTTIREFEVGQHVLVTIPTAHVAGQCISSKLDPKYQGPCEIIEKLSPSTFTIKRLSDNVNLGKVNIDRIKPYYDQTLSEENETDIINNQKNETDITSEAPTISDLGLYSTTSTRPNRTRQVPIRYRE</sequence>
<dbReference type="Pfam" id="PF17921">
    <property type="entry name" value="Integrase_H2C2"/>
    <property type="match status" value="1"/>
</dbReference>
<evidence type="ECO:0000313" key="9">
    <source>
        <dbReference type="EMBL" id="CAF1539828.1"/>
    </source>
</evidence>
<dbReference type="AlphaFoldDB" id="A0A815W768"/>
<dbReference type="FunFam" id="3.30.420.10:FF:000032">
    <property type="entry name" value="Retrovirus-related Pol polyprotein from transposon 297-like Protein"/>
    <property type="match status" value="1"/>
</dbReference>
<dbReference type="Gene3D" id="1.10.340.70">
    <property type="match status" value="1"/>
</dbReference>
<evidence type="ECO:0000313" key="12">
    <source>
        <dbReference type="Proteomes" id="UP000663852"/>
    </source>
</evidence>
<proteinExistence type="predicted"/>
<dbReference type="SUPFAM" id="SSF53098">
    <property type="entry name" value="Ribonuclease H-like"/>
    <property type="match status" value="1"/>
</dbReference>
<feature type="compositionally biased region" description="Polar residues" evidence="7">
    <location>
        <begin position="669"/>
        <end position="680"/>
    </location>
</feature>
<evidence type="ECO:0000256" key="4">
    <source>
        <dbReference type="ARBA" id="ARBA00022759"/>
    </source>
</evidence>
<evidence type="ECO:0000256" key="3">
    <source>
        <dbReference type="ARBA" id="ARBA00022722"/>
    </source>
</evidence>
<keyword evidence="6" id="KW-0695">RNA-directed DNA polymerase</keyword>
<name>A0A815W768_ADIRI</name>
<dbReference type="GO" id="GO:0003824">
    <property type="term" value="F:catalytic activity"/>
    <property type="evidence" value="ECO:0007669"/>
    <property type="project" value="UniProtKB-KW"/>
</dbReference>
<dbReference type="SUPFAM" id="SSF56672">
    <property type="entry name" value="DNA/RNA polymerases"/>
    <property type="match status" value="1"/>
</dbReference>
<dbReference type="InterPro" id="IPR041588">
    <property type="entry name" value="Integrase_H2C2"/>
</dbReference>
<dbReference type="Pfam" id="PF17917">
    <property type="entry name" value="RT_RNaseH"/>
    <property type="match status" value="1"/>
</dbReference>
<dbReference type="Proteomes" id="UP000663828">
    <property type="component" value="Unassembled WGS sequence"/>
</dbReference>
<accession>A0A815W768</accession>
<evidence type="ECO:0000256" key="7">
    <source>
        <dbReference type="SAM" id="MobiDB-lite"/>
    </source>
</evidence>
<dbReference type="PROSITE" id="PS50994">
    <property type="entry name" value="INTEGRASE"/>
    <property type="match status" value="1"/>
</dbReference>
<dbReference type="EMBL" id="CAJNOR010005675">
    <property type="protein sequence ID" value="CAF1572173.1"/>
    <property type="molecule type" value="Genomic_DNA"/>
</dbReference>
<evidence type="ECO:0000313" key="10">
    <source>
        <dbReference type="EMBL" id="CAF1572173.1"/>
    </source>
</evidence>
<reference evidence="9" key="1">
    <citation type="submission" date="2021-02" db="EMBL/GenBank/DDBJ databases">
        <authorList>
            <person name="Nowell W R."/>
        </authorList>
    </citation>
    <scope>NUCLEOTIDE SEQUENCE</scope>
</reference>
<feature type="compositionally biased region" description="Polar residues" evidence="7">
    <location>
        <begin position="688"/>
        <end position="699"/>
    </location>
</feature>
<dbReference type="PANTHER" id="PTHR37984:SF5">
    <property type="entry name" value="PROTEIN NYNRIN-LIKE"/>
    <property type="match status" value="1"/>
</dbReference>
<dbReference type="InterPro" id="IPR036397">
    <property type="entry name" value="RNaseH_sf"/>
</dbReference>
<dbReference type="EMBL" id="CAJNOJ010001038">
    <property type="protein sequence ID" value="CAF1539828.1"/>
    <property type="molecule type" value="Genomic_DNA"/>
</dbReference>
<dbReference type="InterPro" id="IPR043502">
    <property type="entry name" value="DNA/RNA_pol_sf"/>
</dbReference>
<dbReference type="PANTHER" id="PTHR37984">
    <property type="entry name" value="PROTEIN CBG26694"/>
    <property type="match status" value="1"/>
</dbReference>
<dbReference type="InterPro" id="IPR050951">
    <property type="entry name" value="Retrovirus_Pol_polyprotein"/>
</dbReference>
<protein>
    <recommendedName>
        <fullName evidence="8">Integrase catalytic domain-containing protein</fullName>
    </recommendedName>
</protein>
<evidence type="ECO:0000313" key="11">
    <source>
        <dbReference type="Proteomes" id="UP000663828"/>
    </source>
</evidence>
<keyword evidence="2" id="KW-0548">Nucleotidyltransferase</keyword>
<evidence type="ECO:0000256" key="6">
    <source>
        <dbReference type="ARBA" id="ARBA00022918"/>
    </source>
</evidence>
<dbReference type="InterPro" id="IPR001584">
    <property type="entry name" value="Integrase_cat-core"/>
</dbReference>
<dbReference type="InterPro" id="IPR043128">
    <property type="entry name" value="Rev_trsase/Diguanyl_cyclase"/>
</dbReference>
<dbReference type="FunFam" id="3.10.20.370:FF:000001">
    <property type="entry name" value="Retrovirus-related Pol polyprotein from transposon 17.6-like protein"/>
    <property type="match status" value="1"/>
</dbReference>
<dbReference type="Gene3D" id="3.10.20.370">
    <property type="match status" value="1"/>
</dbReference>
<dbReference type="Pfam" id="PF00665">
    <property type="entry name" value="rve"/>
    <property type="match status" value="1"/>
</dbReference>
<dbReference type="FunFam" id="1.10.340.70:FF:000001">
    <property type="entry name" value="Retrovirus-related Pol polyprotein from transposon gypsy-like Protein"/>
    <property type="match status" value="1"/>
</dbReference>
<keyword evidence="5" id="KW-0378">Hydrolase</keyword>
<dbReference type="Gene3D" id="3.30.420.10">
    <property type="entry name" value="Ribonuclease H-like superfamily/Ribonuclease H"/>
    <property type="match status" value="1"/>
</dbReference>
<gene>
    <name evidence="9" type="ORF">EDS130_LOCUS45236</name>
    <name evidence="10" type="ORF">XAT740_LOCUS44586</name>
</gene>
<organism evidence="9 12">
    <name type="scientific">Adineta ricciae</name>
    <name type="common">Rotifer</name>
    <dbReference type="NCBI Taxonomy" id="249248"/>
    <lineage>
        <taxon>Eukaryota</taxon>
        <taxon>Metazoa</taxon>
        <taxon>Spiralia</taxon>
        <taxon>Gnathifera</taxon>
        <taxon>Rotifera</taxon>
        <taxon>Eurotatoria</taxon>
        <taxon>Bdelloidea</taxon>
        <taxon>Adinetida</taxon>
        <taxon>Adinetidae</taxon>
        <taxon>Adineta</taxon>
    </lineage>
</organism>
<dbReference type="GO" id="GO:0015074">
    <property type="term" value="P:DNA integration"/>
    <property type="evidence" value="ECO:0007669"/>
    <property type="project" value="InterPro"/>
</dbReference>
<keyword evidence="3" id="KW-0540">Nuclease</keyword>
<evidence type="ECO:0000256" key="5">
    <source>
        <dbReference type="ARBA" id="ARBA00022801"/>
    </source>
</evidence>
<keyword evidence="1" id="KW-0808">Transferase</keyword>
<evidence type="ECO:0000256" key="1">
    <source>
        <dbReference type="ARBA" id="ARBA00022679"/>
    </source>
</evidence>
<dbReference type="FunFam" id="3.30.70.270:FF:000020">
    <property type="entry name" value="Transposon Tf2-6 polyprotein-like Protein"/>
    <property type="match status" value="1"/>
</dbReference>